<keyword evidence="10" id="KW-1185">Reference proteome</keyword>
<dbReference type="NCBIfam" id="TIGR03638">
    <property type="entry name" value="cas1_ECOLI"/>
    <property type="match status" value="1"/>
</dbReference>
<evidence type="ECO:0000256" key="5">
    <source>
        <dbReference type="ARBA" id="ARBA00022842"/>
    </source>
</evidence>
<keyword evidence="7 8" id="KW-0238">DNA-binding</keyword>
<dbReference type="EMBL" id="JAZGJQ010000015">
    <property type="protein sequence ID" value="MEE6148202.1"/>
    <property type="molecule type" value="Genomic_DNA"/>
</dbReference>
<name>A0ABU7RC71_9ACTN</name>
<feature type="binding site" evidence="8">
    <location>
        <position position="155"/>
    </location>
    <ligand>
        <name>Mn(2+)</name>
        <dbReference type="ChEBI" id="CHEBI:29035"/>
    </ligand>
</feature>
<keyword evidence="6 8" id="KW-0051">Antiviral defense</keyword>
<dbReference type="InterPro" id="IPR050646">
    <property type="entry name" value="Cas1"/>
</dbReference>
<dbReference type="InterPro" id="IPR019851">
    <property type="entry name" value="CRISPR-assoc_Cas1_ECOLI"/>
</dbReference>
<evidence type="ECO:0000256" key="2">
    <source>
        <dbReference type="ARBA" id="ARBA00022723"/>
    </source>
</evidence>
<keyword evidence="3 8" id="KW-0255">Endonuclease</keyword>
<dbReference type="RefSeq" id="WP_330958970.1">
    <property type="nucleotide sequence ID" value="NZ_JAZGJQ010000015.1"/>
</dbReference>
<dbReference type="Proteomes" id="UP001332931">
    <property type="component" value="Unassembled WGS sequence"/>
</dbReference>
<proteinExistence type="inferred from homology"/>
<protein>
    <recommendedName>
        <fullName evidence="8">CRISPR-associated endonuclease Cas1</fullName>
        <ecNumber evidence="8">3.1.-.-</ecNumber>
    </recommendedName>
</protein>
<feature type="binding site" evidence="8">
    <location>
        <position position="235"/>
    </location>
    <ligand>
        <name>Mn(2+)</name>
        <dbReference type="ChEBI" id="CHEBI:29035"/>
    </ligand>
</feature>
<comment type="cofactor">
    <cofactor evidence="8">
        <name>Mg(2+)</name>
        <dbReference type="ChEBI" id="CHEBI:18420"/>
    </cofactor>
    <cofactor evidence="8">
        <name>Mn(2+)</name>
        <dbReference type="ChEBI" id="CHEBI:29035"/>
    </cofactor>
</comment>
<keyword evidence="5 8" id="KW-0460">Magnesium</keyword>
<organism evidence="9 10">
    <name type="scientific">Olsenella absiana</name>
    <dbReference type="NCBI Taxonomy" id="3115222"/>
    <lineage>
        <taxon>Bacteria</taxon>
        <taxon>Bacillati</taxon>
        <taxon>Actinomycetota</taxon>
        <taxon>Coriobacteriia</taxon>
        <taxon>Coriobacteriales</taxon>
        <taxon>Atopobiaceae</taxon>
        <taxon>Olsenella</taxon>
    </lineage>
</organism>
<dbReference type="InterPro" id="IPR002729">
    <property type="entry name" value="CRISPR-assoc_Cas1"/>
</dbReference>
<comment type="caution">
    <text evidence="9">The sequence shown here is derived from an EMBL/GenBank/DDBJ whole genome shotgun (WGS) entry which is preliminary data.</text>
</comment>
<evidence type="ECO:0000256" key="4">
    <source>
        <dbReference type="ARBA" id="ARBA00022801"/>
    </source>
</evidence>
<evidence type="ECO:0000313" key="10">
    <source>
        <dbReference type="Proteomes" id="UP001332931"/>
    </source>
</evidence>
<dbReference type="GO" id="GO:0004519">
    <property type="term" value="F:endonuclease activity"/>
    <property type="evidence" value="ECO:0007669"/>
    <property type="project" value="UniProtKB-KW"/>
</dbReference>
<dbReference type="InterPro" id="IPR042211">
    <property type="entry name" value="CRISPR-assoc_Cas1_N"/>
</dbReference>
<comment type="similarity">
    <text evidence="8">Belongs to the CRISPR-associated endonuclease Cas1 family.</text>
</comment>
<evidence type="ECO:0000256" key="6">
    <source>
        <dbReference type="ARBA" id="ARBA00023118"/>
    </source>
</evidence>
<keyword evidence="1 8" id="KW-0540">Nuclease</keyword>
<comment type="function">
    <text evidence="8">CRISPR (clustered regularly interspaced short palindromic repeat), is an adaptive immune system that provides protection against mobile genetic elements (viruses, transposable elements and conjugative plasmids). CRISPR clusters contain spacers, sequences complementary to antecedent mobile elements, and target invading nucleic acids. CRISPR clusters are transcribed and processed into CRISPR RNA (crRNA). Acts as a dsDNA endonuclease. Involved in the integration of spacer DNA into the CRISPR cassette.</text>
</comment>
<reference evidence="9 10" key="1">
    <citation type="submission" date="2024-01" db="EMBL/GenBank/DDBJ databases">
        <title>Description of Olsenella sp. nov., isolated from pig feces.</title>
        <authorList>
            <person name="Chang Y.-H."/>
        </authorList>
    </citation>
    <scope>NUCLEOTIDE SEQUENCE [LARGE SCALE GENOMIC DNA]</scope>
    <source>
        <strain evidence="9 10">YH-ols2223</strain>
    </source>
</reference>
<dbReference type="HAMAP" id="MF_01470">
    <property type="entry name" value="Cas1"/>
    <property type="match status" value="1"/>
</dbReference>
<dbReference type="Gene3D" id="1.20.120.920">
    <property type="entry name" value="CRISPR-associated endonuclease Cas1, C-terminal domain"/>
    <property type="match status" value="1"/>
</dbReference>
<gene>
    <name evidence="9" type="primary">cas1e</name>
    <name evidence="8" type="synonym">cas1</name>
    <name evidence="9" type="ORF">VXJ25_09455</name>
</gene>
<keyword evidence="8" id="KW-0464">Manganese</keyword>
<dbReference type="CDD" id="cd09719">
    <property type="entry name" value="Cas1_I-E"/>
    <property type="match status" value="1"/>
</dbReference>
<dbReference type="PANTHER" id="PTHR34353">
    <property type="entry name" value="CRISPR-ASSOCIATED ENDONUCLEASE CAS1 1"/>
    <property type="match status" value="1"/>
</dbReference>
<dbReference type="Gene3D" id="3.100.10.20">
    <property type="entry name" value="CRISPR-associated endonuclease Cas1, N-terminal domain"/>
    <property type="match status" value="1"/>
</dbReference>
<evidence type="ECO:0000256" key="8">
    <source>
        <dbReference type="HAMAP-Rule" id="MF_01470"/>
    </source>
</evidence>
<feature type="binding site" evidence="8">
    <location>
        <position position="222"/>
    </location>
    <ligand>
        <name>Mn(2+)</name>
        <dbReference type="ChEBI" id="CHEBI:29035"/>
    </ligand>
</feature>
<dbReference type="EC" id="3.1.-.-" evidence="8"/>
<comment type="subunit">
    <text evidence="8">Homodimer, forms a heterotetramer with a Cas2 homodimer.</text>
</comment>
<evidence type="ECO:0000256" key="1">
    <source>
        <dbReference type="ARBA" id="ARBA00022722"/>
    </source>
</evidence>
<dbReference type="InterPro" id="IPR042206">
    <property type="entry name" value="CRISPR-assoc_Cas1_C"/>
</dbReference>
<evidence type="ECO:0000256" key="7">
    <source>
        <dbReference type="ARBA" id="ARBA00023125"/>
    </source>
</evidence>
<keyword evidence="4 8" id="KW-0378">Hydrolase</keyword>
<dbReference type="InterPro" id="IPR033641">
    <property type="entry name" value="Cas1_I-E"/>
</dbReference>
<evidence type="ECO:0000313" key="9">
    <source>
        <dbReference type="EMBL" id="MEE6148202.1"/>
    </source>
</evidence>
<sequence>MSDANTAKRGRAGGAPPPDLVDLVRVEDRISFLYFEHCKINRRDNAITVRDDEGTTYIPSATLSVILLGPGSSMTHDAMTLLGESGASVVWVGERGIRMYAFGRPLTHSSTLLQAQAKLVSNTRTRLAVARKMYGMRFPGEDVSKLTMGQLRGREGVRVRRIYKEWSKKTGVPWTCREYNPRDFDDATEINKALSAANVCLYGIAHSVIVSLGCSPGLGFVHTGHERSFVYDIADLYKAELSIPVAFKTAAEKPMDIGAETRRMMRDEVFDLRLLPRMATDIKSLLGQDDSAQAAKMRPDVNHVALWDEKAEEVSAGKSYGKDLEREGD</sequence>
<keyword evidence="2 8" id="KW-0479">Metal-binding</keyword>
<dbReference type="PANTHER" id="PTHR34353:SF3">
    <property type="entry name" value="CRISPR-ASSOCIATED ENDONUCLEASE CAS1"/>
    <property type="match status" value="1"/>
</dbReference>
<dbReference type="Pfam" id="PF01867">
    <property type="entry name" value="Cas_Cas1"/>
    <property type="match status" value="2"/>
</dbReference>
<evidence type="ECO:0000256" key="3">
    <source>
        <dbReference type="ARBA" id="ARBA00022759"/>
    </source>
</evidence>
<accession>A0ABU7RC71</accession>